<dbReference type="InterPro" id="IPR019007">
    <property type="entry name" value="Wbp11/ELF5/Saf1_N"/>
</dbReference>
<feature type="compositionally biased region" description="Low complexity" evidence="1">
    <location>
        <begin position="300"/>
        <end position="310"/>
    </location>
</feature>
<dbReference type="EMBL" id="EQ999979">
    <property type="protein sequence ID" value="EEQ91686.1"/>
    <property type="molecule type" value="Genomic_DNA"/>
</dbReference>
<feature type="domain" description="Wbp11/ELF5/Saf1 N-terminal" evidence="2">
    <location>
        <begin position="6"/>
        <end position="84"/>
    </location>
</feature>
<feature type="compositionally biased region" description="Basic and acidic residues" evidence="1">
    <location>
        <begin position="130"/>
        <end position="142"/>
    </location>
</feature>
<dbReference type="GeneID" id="69028631"/>
<accession>A0ABP2F427</accession>
<feature type="region of interest" description="Disordered" evidence="1">
    <location>
        <begin position="275"/>
        <end position="330"/>
    </location>
</feature>
<dbReference type="RefSeq" id="XP_045278175.1">
    <property type="nucleotide sequence ID" value="XM_045422555.1"/>
</dbReference>
<dbReference type="Proteomes" id="UP000002039">
    <property type="component" value="Unassembled WGS sequence"/>
</dbReference>
<evidence type="ECO:0000313" key="3">
    <source>
        <dbReference type="EMBL" id="EEQ91686.1"/>
    </source>
</evidence>
<evidence type="ECO:0000259" key="2">
    <source>
        <dbReference type="Pfam" id="PF09429"/>
    </source>
</evidence>
<sequence length="330" mass="36003">MAKDKERSINPALAQRRLEKAKALKKGKAEVQARRNEKLARRNPDRLQRQIDNLKAVEESGQPLKPSEKQHLEELERDLRAVKKAREALGDKAPTYGGGEARQGTHSHSDRGGRSDGGGRGGVLGKRRRDGQENNRWRRRDNDDGEGSSDTDESVRRIPMPKDTPPPIPRQHHAPRRATNANMEPLGEGRGPGEAQATTTTTTTVPVSHPPAAQPKPEPKTVYEAAPVIKDLRKEAVSKFVPTVVRMKQEAAKGQPGRLLEPEEMDRLEREGYIPGASSQAFQPSPVESGAATGTGPGTGSPAPNATPPTEVNTSKTRTVQIEDVEDEDI</sequence>
<protein>
    <recommendedName>
        <fullName evidence="2">Wbp11/ELF5/Saf1 N-terminal domain-containing protein</fullName>
    </recommendedName>
</protein>
<dbReference type="Pfam" id="PF09429">
    <property type="entry name" value="Wbp11"/>
    <property type="match status" value="1"/>
</dbReference>
<name>A0ABP2F427_AJEDR</name>
<feature type="region of interest" description="Disordered" evidence="1">
    <location>
        <begin position="1"/>
        <end position="221"/>
    </location>
</feature>
<feature type="compositionally biased region" description="Gly residues" evidence="1">
    <location>
        <begin position="115"/>
        <end position="124"/>
    </location>
</feature>
<organism evidence="3 4">
    <name type="scientific">Ajellomyces dermatitidis (strain ER-3 / ATCC MYA-2586)</name>
    <name type="common">Blastomyces dermatitidis</name>
    <dbReference type="NCBI Taxonomy" id="559297"/>
    <lineage>
        <taxon>Eukaryota</taxon>
        <taxon>Fungi</taxon>
        <taxon>Dikarya</taxon>
        <taxon>Ascomycota</taxon>
        <taxon>Pezizomycotina</taxon>
        <taxon>Eurotiomycetes</taxon>
        <taxon>Eurotiomycetidae</taxon>
        <taxon>Onygenales</taxon>
        <taxon>Ajellomycetaceae</taxon>
        <taxon>Blastomyces</taxon>
    </lineage>
</organism>
<feature type="compositionally biased region" description="Basic and acidic residues" evidence="1">
    <location>
        <begin position="66"/>
        <end position="90"/>
    </location>
</feature>
<keyword evidence="4" id="KW-1185">Reference proteome</keyword>
<proteinExistence type="predicted"/>
<feature type="compositionally biased region" description="Acidic residues" evidence="1">
    <location>
        <begin position="143"/>
        <end position="152"/>
    </location>
</feature>
<feature type="compositionally biased region" description="Basic and acidic residues" evidence="1">
    <location>
        <begin position="16"/>
        <end position="49"/>
    </location>
</feature>
<evidence type="ECO:0000256" key="1">
    <source>
        <dbReference type="SAM" id="MobiDB-lite"/>
    </source>
</evidence>
<feature type="compositionally biased region" description="Polar residues" evidence="1">
    <location>
        <begin position="311"/>
        <end position="320"/>
    </location>
</feature>
<gene>
    <name evidence="3" type="ORF">BDCG_06806</name>
</gene>
<reference evidence="4" key="1">
    <citation type="journal article" date="2015" name="PLoS Genet.">
        <title>The dynamic genome and transcriptome of the human fungal pathogen Blastomyces and close relative Emmonsia.</title>
        <authorList>
            <person name="Munoz J.F."/>
            <person name="Gauthier G.M."/>
            <person name="Desjardins C.A."/>
            <person name="Gallo J.E."/>
            <person name="Holder J."/>
            <person name="Sullivan T.D."/>
            <person name="Marty A.J."/>
            <person name="Carmen J.C."/>
            <person name="Chen Z."/>
            <person name="Ding L."/>
            <person name="Gujja S."/>
            <person name="Magrini V."/>
            <person name="Misas E."/>
            <person name="Mitreva M."/>
            <person name="Priest M."/>
            <person name="Saif S."/>
            <person name="Whiston E.A."/>
            <person name="Young S."/>
            <person name="Zeng Q."/>
            <person name="Goldman W.E."/>
            <person name="Mardis E.R."/>
            <person name="Taylor J.W."/>
            <person name="McEwen J.G."/>
            <person name="Clay O.K."/>
            <person name="Klein B.S."/>
            <person name="Cuomo C.A."/>
        </authorList>
    </citation>
    <scope>NUCLEOTIDE SEQUENCE [LARGE SCALE GENOMIC DNA]</scope>
    <source>
        <strain evidence="4">ER-3 / ATCC MYA-2586</strain>
    </source>
</reference>
<evidence type="ECO:0000313" key="4">
    <source>
        <dbReference type="Proteomes" id="UP000002039"/>
    </source>
</evidence>